<evidence type="ECO:0000259" key="3">
    <source>
        <dbReference type="Pfam" id="PF00144"/>
    </source>
</evidence>
<evidence type="ECO:0000256" key="2">
    <source>
        <dbReference type="SAM" id="MobiDB-lite"/>
    </source>
</evidence>
<keyword evidence="5" id="KW-1185">Reference proteome</keyword>
<evidence type="ECO:0000256" key="1">
    <source>
        <dbReference type="ARBA" id="ARBA00038215"/>
    </source>
</evidence>
<dbReference type="Proteomes" id="UP000193411">
    <property type="component" value="Unassembled WGS sequence"/>
</dbReference>
<dbReference type="InterPro" id="IPR001466">
    <property type="entry name" value="Beta-lactam-related"/>
</dbReference>
<dbReference type="OrthoDB" id="5946976at2759"/>
<dbReference type="InterPro" id="IPR012338">
    <property type="entry name" value="Beta-lactam/transpept-like"/>
</dbReference>
<dbReference type="PANTHER" id="PTHR46825">
    <property type="entry name" value="D-ALANYL-D-ALANINE-CARBOXYPEPTIDASE/ENDOPEPTIDASE AMPH"/>
    <property type="match status" value="1"/>
</dbReference>
<organism evidence="4 5">
    <name type="scientific">Catenaria anguillulae PL171</name>
    <dbReference type="NCBI Taxonomy" id="765915"/>
    <lineage>
        <taxon>Eukaryota</taxon>
        <taxon>Fungi</taxon>
        <taxon>Fungi incertae sedis</taxon>
        <taxon>Blastocladiomycota</taxon>
        <taxon>Blastocladiomycetes</taxon>
        <taxon>Blastocladiales</taxon>
        <taxon>Catenariaceae</taxon>
        <taxon>Catenaria</taxon>
    </lineage>
</organism>
<dbReference type="AlphaFoldDB" id="A0A1Y2I151"/>
<sequence>MGDQFRSSLHYSNLCYALATRIIEEVSGQAFPDFVAEHLFDPLGIQNYEWCYRAFANHPNAALPHVAKAMTLDELARDVIYGPAKSLDDRRKECQTVSSGEAALDICRQNRRAGNCLINDGKAPDGETQVVHELDTIAKVHNPDWYTLEKDVPAGSPRTLGYGLGLVLRHFGEHEIWSHDGGMPGVRTRLFVLPRSKIAIYVASNADAVICPSLATWILHAVLPRTSGYPEYMAASNFSWTSQGQAVPTHFPSVPNPRICRADVARAADQVPALPCDPLDLAGTYFHPGRLGRGFGEDSGLKVGGPAFFTCWESPMRLRFAKDESVKDTRPLPKRKAALHGGRRSKSLSEQ</sequence>
<feature type="region of interest" description="Disordered" evidence="2">
    <location>
        <begin position="323"/>
        <end position="351"/>
    </location>
</feature>
<dbReference type="Gene3D" id="3.40.710.10">
    <property type="entry name" value="DD-peptidase/beta-lactamase superfamily"/>
    <property type="match status" value="1"/>
</dbReference>
<evidence type="ECO:0000313" key="5">
    <source>
        <dbReference type="Proteomes" id="UP000193411"/>
    </source>
</evidence>
<comment type="similarity">
    <text evidence="1">Belongs to the peptidase S12 family.</text>
</comment>
<feature type="domain" description="Beta-lactamase-related" evidence="3">
    <location>
        <begin position="10"/>
        <end position="68"/>
    </location>
</feature>
<comment type="caution">
    <text evidence="4">The sequence shown here is derived from an EMBL/GenBank/DDBJ whole genome shotgun (WGS) entry which is preliminary data.</text>
</comment>
<dbReference type="Pfam" id="PF00144">
    <property type="entry name" value="Beta-lactamase"/>
    <property type="match status" value="1"/>
</dbReference>
<evidence type="ECO:0000313" key="4">
    <source>
        <dbReference type="EMBL" id="ORZ40469.1"/>
    </source>
</evidence>
<reference evidence="4 5" key="1">
    <citation type="submission" date="2016-07" db="EMBL/GenBank/DDBJ databases">
        <title>Pervasive Adenine N6-methylation of Active Genes in Fungi.</title>
        <authorList>
            <consortium name="DOE Joint Genome Institute"/>
            <person name="Mondo S.J."/>
            <person name="Dannebaum R.O."/>
            <person name="Kuo R.C."/>
            <person name="Labutti K."/>
            <person name="Haridas S."/>
            <person name="Kuo A."/>
            <person name="Salamov A."/>
            <person name="Ahrendt S.R."/>
            <person name="Lipzen A."/>
            <person name="Sullivan W."/>
            <person name="Andreopoulos W.B."/>
            <person name="Clum A."/>
            <person name="Lindquist E."/>
            <person name="Daum C."/>
            <person name="Ramamoorthy G.K."/>
            <person name="Gryganskyi A."/>
            <person name="Culley D."/>
            <person name="Magnuson J.K."/>
            <person name="James T.Y."/>
            <person name="O'Malley M.A."/>
            <person name="Stajich J.E."/>
            <person name="Spatafora J.W."/>
            <person name="Visel A."/>
            <person name="Grigoriev I.V."/>
        </authorList>
    </citation>
    <scope>NUCLEOTIDE SEQUENCE [LARGE SCALE GENOMIC DNA]</scope>
    <source>
        <strain evidence="4 5">PL171</strain>
    </source>
</reference>
<dbReference type="InterPro" id="IPR050491">
    <property type="entry name" value="AmpC-like"/>
</dbReference>
<protein>
    <submittedName>
        <fullName evidence="4">Beta-lactamase/transpeptidase-like protein</fullName>
    </submittedName>
</protein>
<gene>
    <name evidence="4" type="ORF">BCR44DRAFT_1509701</name>
</gene>
<name>A0A1Y2I151_9FUNG</name>
<dbReference type="PANTHER" id="PTHR46825:SF9">
    <property type="entry name" value="BETA-LACTAMASE-RELATED DOMAIN-CONTAINING PROTEIN"/>
    <property type="match status" value="1"/>
</dbReference>
<dbReference type="SUPFAM" id="SSF56601">
    <property type="entry name" value="beta-lactamase/transpeptidase-like"/>
    <property type="match status" value="1"/>
</dbReference>
<feature type="compositionally biased region" description="Basic residues" evidence="2">
    <location>
        <begin position="332"/>
        <end position="351"/>
    </location>
</feature>
<dbReference type="EMBL" id="MCFL01000003">
    <property type="protein sequence ID" value="ORZ40469.1"/>
    <property type="molecule type" value="Genomic_DNA"/>
</dbReference>
<accession>A0A1Y2I151</accession>
<proteinExistence type="inferred from homology"/>